<evidence type="ECO:0000313" key="1">
    <source>
        <dbReference type="EMBL" id="MFC5590770.1"/>
    </source>
</evidence>
<gene>
    <name evidence="1" type="ORF">ACFPRA_17865</name>
</gene>
<protein>
    <recommendedName>
        <fullName evidence="3">Lipoprotein</fullName>
    </recommendedName>
</protein>
<comment type="caution">
    <text evidence="1">The sequence shown here is derived from an EMBL/GenBank/DDBJ whole genome shotgun (WGS) entry which is preliminary data.</text>
</comment>
<dbReference type="PROSITE" id="PS51257">
    <property type="entry name" value="PROKAR_LIPOPROTEIN"/>
    <property type="match status" value="1"/>
</dbReference>
<dbReference type="EMBL" id="JBHSNO010000009">
    <property type="protein sequence ID" value="MFC5590770.1"/>
    <property type="molecule type" value="Genomic_DNA"/>
</dbReference>
<evidence type="ECO:0000313" key="2">
    <source>
        <dbReference type="Proteomes" id="UP001596109"/>
    </source>
</evidence>
<evidence type="ECO:0008006" key="3">
    <source>
        <dbReference type="Google" id="ProtNLM"/>
    </source>
</evidence>
<proteinExistence type="predicted"/>
<dbReference type="RefSeq" id="WP_381437733.1">
    <property type="nucleotide sequence ID" value="NZ_JBHSNO010000009.1"/>
</dbReference>
<sequence>MNKRLLPVITLILLILSGCVNGGISGAKPPKVYIEIEGETHETTLGTYCWGNTCVDTVGPFEILEGKEPIKIKPGETIYVVMDYEPKPNEFHVLQMNDSVETEVTVQDNHFTAPTEPGIYYYSYGAWWMDEKEEKVSNGDAFYAFMLEVEPE</sequence>
<dbReference type="Proteomes" id="UP001596109">
    <property type="component" value="Unassembled WGS sequence"/>
</dbReference>
<reference evidence="2" key="1">
    <citation type="journal article" date="2019" name="Int. J. Syst. Evol. Microbiol.">
        <title>The Global Catalogue of Microorganisms (GCM) 10K type strain sequencing project: providing services to taxonomists for standard genome sequencing and annotation.</title>
        <authorList>
            <consortium name="The Broad Institute Genomics Platform"/>
            <consortium name="The Broad Institute Genome Sequencing Center for Infectious Disease"/>
            <person name="Wu L."/>
            <person name="Ma J."/>
        </authorList>
    </citation>
    <scope>NUCLEOTIDE SEQUENCE [LARGE SCALE GENOMIC DNA]</scope>
    <source>
        <strain evidence="2">CGMCC 4.1434</strain>
    </source>
</reference>
<accession>A0ABW0TMW3</accession>
<name>A0ABW0TMW3_9BACL</name>
<organism evidence="1 2">
    <name type="scientific">Sporosarcina soli</name>
    <dbReference type="NCBI Taxonomy" id="334736"/>
    <lineage>
        <taxon>Bacteria</taxon>
        <taxon>Bacillati</taxon>
        <taxon>Bacillota</taxon>
        <taxon>Bacilli</taxon>
        <taxon>Bacillales</taxon>
        <taxon>Caryophanaceae</taxon>
        <taxon>Sporosarcina</taxon>
    </lineage>
</organism>
<keyword evidence="2" id="KW-1185">Reference proteome</keyword>